<evidence type="ECO:0000256" key="12">
    <source>
        <dbReference type="PIRSR" id="PIRSR001480-2"/>
    </source>
</evidence>
<dbReference type="InterPro" id="IPR001250">
    <property type="entry name" value="Man6P_Isoase-1"/>
</dbReference>
<dbReference type="PRINTS" id="PR00714">
    <property type="entry name" value="MAN6PISMRASE"/>
</dbReference>
<evidence type="ECO:0000256" key="4">
    <source>
        <dbReference type="ARBA" id="ARBA00010772"/>
    </source>
</evidence>
<evidence type="ECO:0000256" key="6">
    <source>
        <dbReference type="ARBA" id="ARBA00018236"/>
    </source>
</evidence>
<evidence type="ECO:0000256" key="10">
    <source>
        <dbReference type="ARBA" id="ARBA00029741"/>
    </source>
</evidence>
<organism evidence="14 15">
    <name type="scientific">Aspergillus sclerotialis</name>
    <dbReference type="NCBI Taxonomy" id="2070753"/>
    <lineage>
        <taxon>Eukaryota</taxon>
        <taxon>Fungi</taxon>
        <taxon>Dikarya</taxon>
        <taxon>Ascomycota</taxon>
        <taxon>Pezizomycotina</taxon>
        <taxon>Eurotiomycetes</taxon>
        <taxon>Eurotiomycetidae</taxon>
        <taxon>Eurotiales</taxon>
        <taxon>Aspergillaceae</taxon>
        <taxon>Aspergillus</taxon>
        <taxon>Aspergillus subgen. Polypaecilum</taxon>
    </lineage>
</organism>
<evidence type="ECO:0000256" key="11">
    <source>
        <dbReference type="ARBA" id="ARBA00030762"/>
    </source>
</evidence>
<name>A0A3A3A2H5_9EURO</name>
<comment type="cofactor">
    <cofactor evidence="12">
        <name>Zn(2+)</name>
        <dbReference type="ChEBI" id="CHEBI:29105"/>
    </cofactor>
    <text evidence="12">Binds 1 zinc ion per subunit.</text>
</comment>
<evidence type="ECO:0000313" key="15">
    <source>
        <dbReference type="Proteomes" id="UP000266188"/>
    </source>
</evidence>
<sequence length="403" mass="44649">MAEPVVQLKCEVKHDPWGKLGKQSVAGNLWSKTPGNPAVEDNQTYSEMWMGTYPSYPSRLLSSGQLLSDYLKKNPQLVGKSVLDRWGPEVPYLPKILSFSKALPLQIHPHKSLAEQLHKEDPQKFGDENHKPEIAIALSNFELFAGWKPLDEIESTMKLKPLERFLPQYKEFSDDVLRHVARSLLSVPPFIVAETVSGLQSLPESNFGKAGYIPGLLERLKKQYSEFDNGILVASVLMNYMTLGPGESVCVPADSIHAYLCGDIVECMARSDNVLNTGFCPRPQRDNVDLFSKALTFKPHNAKNALLPRQKSEKGMHGKTDQYSPGFSEFNVLVTCLGAGENETHKAILGPSIMVVTKGCGTMKAPGDKTYELNEGWVYFVGQGVALDISSEKGMAVYRPFAE</sequence>
<dbReference type="PANTHER" id="PTHR10309:SF4">
    <property type="entry name" value="MANNOSE-6-PHOSPHATE ISOMERASE"/>
    <property type="match status" value="1"/>
</dbReference>
<comment type="pathway">
    <text evidence="3">Nucleotide-sugar biosynthesis; GDP-alpha-D-mannose biosynthesis; alpha-D-mannose 1-phosphate from D-fructose 6-phosphate: step 1/2.</text>
</comment>
<evidence type="ECO:0000313" key="14">
    <source>
        <dbReference type="EMBL" id="RJE24235.1"/>
    </source>
</evidence>
<dbReference type="GO" id="GO:0005829">
    <property type="term" value="C:cytosol"/>
    <property type="evidence" value="ECO:0007669"/>
    <property type="project" value="TreeGrafter"/>
</dbReference>
<feature type="binding site" evidence="12">
    <location>
        <position position="133"/>
    </location>
    <ligand>
        <name>Zn(2+)</name>
        <dbReference type="ChEBI" id="CHEBI:29105"/>
    </ligand>
</feature>
<dbReference type="PIRSF" id="PIRSF001480">
    <property type="entry name" value="Mannose-6-phosphate_isomerase"/>
    <property type="match status" value="1"/>
</dbReference>
<comment type="similarity">
    <text evidence="4">Belongs to the mannose-6-phosphate isomerase type 1 family.</text>
</comment>
<dbReference type="InterPro" id="IPR011051">
    <property type="entry name" value="RmlC_Cupin_sf"/>
</dbReference>
<dbReference type="OrthoDB" id="6605218at2759"/>
<keyword evidence="8 12" id="KW-0862">Zinc</keyword>
<dbReference type="EMBL" id="MVGC01000089">
    <property type="protein sequence ID" value="RJE24235.1"/>
    <property type="molecule type" value="Genomic_DNA"/>
</dbReference>
<evidence type="ECO:0000256" key="5">
    <source>
        <dbReference type="ARBA" id="ARBA00011956"/>
    </source>
</evidence>
<evidence type="ECO:0000256" key="2">
    <source>
        <dbReference type="ARBA" id="ARBA00002564"/>
    </source>
</evidence>
<dbReference type="NCBIfam" id="TIGR00218">
    <property type="entry name" value="manA"/>
    <property type="match status" value="1"/>
</dbReference>
<dbReference type="Gene3D" id="1.10.441.10">
    <property type="entry name" value="Phosphomannose Isomerase, domain 2"/>
    <property type="match status" value="1"/>
</dbReference>
<feature type="binding site" evidence="12">
    <location>
        <position position="108"/>
    </location>
    <ligand>
        <name>Zn(2+)</name>
        <dbReference type="ChEBI" id="CHEBI:29105"/>
    </ligand>
</feature>
<comment type="function">
    <text evidence="2">Involved in the synthesis of the GDP-mannose and dolichol-phosphate-mannose required for a number of critical mannosyl transfer reactions.</text>
</comment>
<dbReference type="CDD" id="cd07011">
    <property type="entry name" value="cupin_PMI_type_I_N"/>
    <property type="match status" value="1"/>
</dbReference>
<dbReference type="Proteomes" id="UP000266188">
    <property type="component" value="Unassembled WGS sequence"/>
</dbReference>
<dbReference type="SUPFAM" id="SSF51182">
    <property type="entry name" value="RmlC-like cupins"/>
    <property type="match status" value="1"/>
</dbReference>
<dbReference type="GO" id="GO:0008270">
    <property type="term" value="F:zinc ion binding"/>
    <property type="evidence" value="ECO:0007669"/>
    <property type="project" value="InterPro"/>
</dbReference>
<gene>
    <name evidence="14" type="ORF">PHISCL_03445</name>
</gene>
<dbReference type="GO" id="GO:0005975">
    <property type="term" value="P:carbohydrate metabolic process"/>
    <property type="evidence" value="ECO:0007669"/>
    <property type="project" value="InterPro"/>
</dbReference>
<dbReference type="STRING" id="2070753.A0A3A3A2H5"/>
<dbReference type="InterPro" id="IPR016305">
    <property type="entry name" value="Mannose-6-P_Isomerase"/>
</dbReference>
<dbReference type="GO" id="GO:0009298">
    <property type="term" value="P:GDP-mannose biosynthetic process"/>
    <property type="evidence" value="ECO:0007669"/>
    <property type="project" value="UniProtKB-UniPathway"/>
</dbReference>
<dbReference type="Gene3D" id="2.60.120.10">
    <property type="entry name" value="Jelly Rolls"/>
    <property type="match status" value="2"/>
</dbReference>
<comment type="caution">
    <text evidence="14">The sequence shown here is derived from an EMBL/GenBank/DDBJ whole genome shotgun (WGS) entry which is preliminary data.</text>
</comment>
<evidence type="ECO:0000256" key="1">
    <source>
        <dbReference type="ARBA" id="ARBA00000757"/>
    </source>
</evidence>
<dbReference type="Pfam" id="PF20511">
    <property type="entry name" value="PMI_typeI_cat"/>
    <property type="match status" value="1"/>
</dbReference>
<keyword evidence="15" id="KW-1185">Reference proteome</keyword>
<keyword evidence="9 14" id="KW-0413">Isomerase</keyword>
<evidence type="ECO:0000259" key="13">
    <source>
        <dbReference type="Pfam" id="PF20511"/>
    </source>
</evidence>
<accession>A0A3A3A2H5</accession>
<dbReference type="InterPro" id="IPR046457">
    <property type="entry name" value="PMI_typeI_cat"/>
</dbReference>
<dbReference type="PANTHER" id="PTHR10309">
    <property type="entry name" value="MANNOSE-6-PHOSPHATE ISOMERASE"/>
    <property type="match status" value="1"/>
</dbReference>
<reference evidence="15" key="1">
    <citation type="submission" date="2017-02" db="EMBL/GenBank/DDBJ databases">
        <authorList>
            <person name="Tafer H."/>
            <person name="Lopandic K."/>
        </authorList>
    </citation>
    <scope>NUCLEOTIDE SEQUENCE [LARGE SCALE GENOMIC DNA]</scope>
    <source>
        <strain evidence="15">CBS 366.77</strain>
    </source>
</reference>
<feature type="binding site" evidence="12">
    <location>
        <position position="257"/>
    </location>
    <ligand>
        <name>Zn(2+)</name>
        <dbReference type="ChEBI" id="CHEBI:29105"/>
    </ligand>
</feature>
<evidence type="ECO:0000256" key="3">
    <source>
        <dbReference type="ARBA" id="ARBA00004666"/>
    </source>
</evidence>
<dbReference type="UniPathway" id="UPA00126">
    <property type="reaction ID" value="UER00423"/>
</dbReference>
<evidence type="ECO:0000256" key="9">
    <source>
        <dbReference type="ARBA" id="ARBA00023235"/>
    </source>
</evidence>
<feature type="binding site" evidence="12">
    <location>
        <position position="106"/>
    </location>
    <ligand>
        <name>Zn(2+)</name>
        <dbReference type="ChEBI" id="CHEBI:29105"/>
    </ligand>
</feature>
<dbReference type="AlphaFoldDB" id="A0A3A3A2H5"/>
<feature type="domain" description="Phosphomannose isomerase type I catalytic" evidence="13">
    <location>
        <begin position="6"/>
        <end position="150"/>
    </location>
</feature>
<evidence type="ECO:0000256" key="7">
    <source>
        <dbReference type="ARBA" id="ARBA00022723"/>
    </source>
</evidence>
<comment type="catalytic activity">
    <reaction evidence="1">
        <text>D-mannose 6-phosphate = D-fructose 6-phosphate</text>
        <dbReference type="Rhea" id="RHEA:12356"/>
        <dbReference type="ChEBI" id="CHEBI:58735"/>
        <dbReference type="ChEBI" id="CHEBI:61527"/>
        <dbReference type="EC" id="5.3.1.8"/>
    </reaction>
</comment>
<dbReference type="GO" id="GO:0004476">
    <property type="term" value="F:mannose-6-phosphate isomerase activity"/>
    <property type="evidence" value="ECO:0007669"/>
    <property type="project" value="UniProtKB-EC"/>
</dbReference>
<keyword evidence="7 12" id="KW-0479">Metal-binding</keyword>
<protein>
    <recommendedName>
        <fullName evidence="6">Mannose-6-phosphate isomerase</fullName>
        <ecNumber evidence="5">5.3.1.8</ecNumber>
    </recommendedName>
    <alternativeName>
        <fullName evidence="10">Phosphohexomutase</fullName>
    </alternativeName>
    <alternativeName>
        <fullName evidence="11">Phosphomannose isomerase</fullName>
    </alternativeName>
</protein>
<dbReference type="InterPro" id="IPR014710">
    <property type="entry name" value="RmlC-like_jellyroll"/>
</dbReference>
<dbReference type="EC" id="5.3.1.8" evidence="5"/>
<proteinExistence type="inferred from homology"/>
<evidence type="ECO:0000256" key="8">
    <source>
        <dbReference type="ARBA" id="ARBA00022833"/>
    </source>
</evidence>